<feature type="compositionally biased region" description="Basic and acidic residues" evidence="1">
    <location>
        <begin position="70"/>
        <end position="80"/>
    </location>
</feature>
<feature type="compositionally biased region" description="Basic and acidic residues" evidence="1">
    <location>
        <begin position="105"/>
        <end position="137"/>
    </location>
</feature>
<sequence length="939" mass="102395">MSSSSSSRRKKDTGGGAKLTAVPPSLKNTTRGREFDSTLTGKENSNTCRSNSRIRAATKAQKPLVPPISRTDKDRVEPRARWSTNASVRPRGRSSSPSEFNRIGSDVRKPRVSLDRNARSERSVSVDRSARVSDRVSSRSSFDNGVKSLKTSGVSLGKNSEICKDLKVKNVTTCNARVSIVAPKDGGKEMEVHSESLINSSGSDSVMKVSESVKLFEKLRSKSCVGLRSSNLIDKEESGVRSSYSGSGGKLSRGSGSNGLKEKGGSEDSLSARSSVKYPSKLHGKLAYLEEKVKRIASDIKRTKEMLDLNNPDASKLMLSDIQDTVEGIEKAMGDVVSGEVGVGEKEKRSLSKVNESDCLQIITAEEDCPITETSGRKNSAKGLNTDELEARFFPHHKLLRDRSTLKTSSGSHETLKTEVVSAVTETKQEDNSIASLLSGSSSKGETKVTVRGGLESHGVEETDSIVTLKEQGVLNTYNGKSNVETVLTAFETLEECDEEENKPVVIYVEEIDDSFDNQLNEIGHKNSTGGWFVSEGESVLLAHDDGSCTFYDVANSEEKSTYKPPAEVSPNIWRDCWILRAPGVDGCSGKYVVAASAGNSMDAGFCSWDFYTKEIKSFHIEDGVINTRSALAPLPNNVMNRKHDLTNLTPENRQWWYKPCGPLMISTASNQKGIRIYDIRDGEHIMKWDVQNLVSSMENSSPLQWRNRGKVAIAETEVVSLWDVGSLTPEPLVSVSANGKSVSALHIINTDAELGGGVRQRVSSSEAEGNDGVFCTSDSITVLDFRHPTGIGLKIPKYGTTANSVFSQGDSIYLGCSSSPSTTRKPSSTTQIQQFSLRQQKLFTTYTLPESNTHPHYRAITQVWGNSNLVMGVCGLGLFVFDALKDDGLRPLTKDHGSGHKVRETIGSDNLYCPSFDYLGSRALLISRDRPACWKYLA</sequence>
<feature type="compositionally biased region" description="Low complexity" evidence="1">
    <location>
        <begin position="87"/>
        <end position="98"/>
    </location>
</feature>
<gene>
    <name evidence="3" type="ORF">QVD17_35416</name>
</gene>
<dbReference type="Proteomes" id="UP001229421">
    <property type="component" value="Unassembled WGS sequence"/>
</dbReference>
<dbReference type="InterPro" id="IPR036322">
    <property type="entry name" value="WD40_repeat_dom_sf"/>
</dbReference>
<dbReference type="SUPFAM" id="SSF50978">
    <property type="entry name" value="WD40 repeat-like"/>
    <property type="match status" value="1"/>
</dbReference>
<evidence type="ECO:0000259" key="2">
    <source>
        <dbReference type="Pfam" id="PF25465"/>
    </source>
</evidence>
<protein>
    <recommendedName>
        <fullName evidence="2">At4g14310 8-bladed propeller domain-containing protein</fullName>
    </recommendedName>
</protein>
<dbReference type="Pfam" id="PF25465">
    <property type="entry name" value="Beta-prop_At4g14310"/>
    <property type="match status" value="1"/>
</dbReference>
<dbReference type="InterPro" id="IPR045289">
    <property type="entry name" value="At4g14310-like"/>
</dbReference>
<evidence type="ECO:0000256" key="1">
    <source>
        <dbReference type="SAM" id="MobiDB-lite"/>
    </source>
</evidence>
<dbReference type="PANTHER" id="PTHR35492:SF1">
    <property type="entry name" value="TRANSDUCIN_WD40 REPEAT-LIKE SUPERFAMILY PROTEIN"/>
    <property type="match status" value="1"/>
</dbReference>
<keyword evidence="4" id="KW-1185">Reference proteome</keyword>
<evidence type="ECO:0000313" key="4">
    <source>
        <dbReference type="Proteomes" id="UP001229421"/>
    </source>
</evidence>
<feature type="region of interest" description="Disordered" evidence="1">
    <location>
        <begin position="236"/>
        <end position="275"/>
    </location>
</feature>
<accession>A0AAD8NF57</accession>
<name>A0AAD8NF57_TARER</name>
<organism evidence="3 4">
    <name type="scientific">Tagetes erecta</name>
    <name type="common">African marigold</name>
    <dbReference type="NCBI Taxonomy" id="13708"/>
    <lineage>
        <taxon>Eukaryota</taxon>
        <taxon>Viridiplantae</taxon>
        <taxon>Streptophyta</taxon>
        <taxon>Embryophyta</taxon>
        <taxon>Tracheophyta</taxon>
        <taxon>Spermatophyta</taxon>
        <taxon>Magnoliopsida</taxon>
        <taxon>eudicotyledons</taxon>
        <taxon>Gunneridae</taxon>
        <taxon>Pentapetalae</taxon>
        <taxon>asterids</taxon>
        <taxon>campanulids</taxon>
        <taxon>Asterales</taxon>
        <taxon>Asteraceae</taxon>
        <taxon>Asteroideae</taxon>
        <taxon>Heliantheae alliance</taxon>
        <taxon>Tageteae</taxon>
        <taxon>Tagetes</taxon>
    </lineage>
</organism>
<feature type="region of interest" description="Disordered" evidence="1">
    <location>
        <begin position="1"/>
        <end position="150"/>
    </location>
</feature>
<feature type="compositionally biased region" description="Polar residues" evidence="1">
    <location>
        <begin position="37"/>
        <end position="53"/>
    </location>
</feature>
<evidence type="ECO:0000313" key="3">
    <source>
        <dbReference type="EMBL" id="KAK1413640.1"/>
    </source>
</evidence>
<dbReference type="PANTHER" id="PTHR35492">
    <property type="entry name" value="TRANSDUCIN/WD40 REPEAT-LIKE SUPERFAMILY PROTEIN"/>
    <property type="match status" value="1"/>
</dbReference>
<comment type="caution">
    <text evidence="3">The sequence shown here is derived from an EMBL/GenBank/DDBJ whole genome shotgun (WGS) entry which is preliminary data.</text>
</comment>
<dbReference type="InterPro" id="IPR057442">
    <property type="entry name" value="Beta-prop_At4g14310"/>
</dbReference>
<feature type="domain" description="At4g14310 8-bladed propeller" evidence="2">
    <location>
        <begin position="650"/>
        <end position="934"/>
    </location>
</feature>
<proteinExistence type="predicted"/>
<dbReference type="AlphaFoldDB" id="A0AAD8NF57"/>
<dbReference type="EMBL" id="JAUHHV010000009">
    <property type="protein sequence ID" value="KAK1413640.1"/>
    <property type="molecule type" value="Genomic_DNA"/>
</dbReference>
<reference evidence="3" key="1">
    <citation type="journal article" date="2023" name="bioRxiv">
        <title>Improved chromosome-level genome assembly for marigold (Tagetes erecta).</title>
        <authorList>
            <person name="Jiang F."/>
            <person name="Yuan L."/>
            <person name="Wang S."/>
            <person name="Wang H."/>
            <person name="Xu D."/>
            <person name="Wang A."/>
            <person name="Fan W."/>
        </authorList>
    </citation>
    <scope>NUCLEOTIDE SEQUENCE</scope>
    <source>
        <strain evidence="3">WSJ</strain>
        <tissue evidence="3">Leaf</tissue>
    </source>
</reference>